<dbReference type="AlphaFoldDB" id="A0A1G6LP08"/>
<comment type="similarity">
    <text evidence="5">Belongs to the EutC family.</text>
</comment>
<dbReference type="GO" id="GO:0009350">
    <property type="term" value="C:ethanolamine ammonia-lyase complex"/>
    <property type="evidence" value="ECO:0007669"/>
    <property type="project" value="UniProtKB-UniRule"/>
</dbReference>
<dbReference type="Gene3D" id="1.10.30.40">
    <property type="entry name" value="Ethanolamine ammonia-lyase light chain (EutC), N-terminal domain"/>
    <property type="match status" value="1"/>
</dbReference>
<dbReference type="OrthoDB" id="114248at2"/>
<dbReference type="PANTHER" id="PTHR39330">
    <property type="entry name" value="ETHANOLAMINE AMMONIA-LYASE LIGHT CHAIN"/>
    <property type="match status" value="1"/>
</dbReference>
<sequence>MKADIHHDPDQKRSSPVHQDIWQKLKQHTDARIALGRAGCSVPTKPLLSFQYDHAQAKDAVLHELNVHDLQQAFSAMHLDMIVVHSQATDKAIYLKRPDLGRILDDEYALNLSQLGEGKSYDVAIVIGDGLSARAIEENAVKLVAELQRLFQAEQWSLAPIVVAKGSRVALGDQVAERLHAKMLVMLIGERPGLSSPDSLGIYYTWQAKSGCHDAMRNCISNVRPAGLPIPIAAQRLMTLMKKSQQLGLSGVHLKDEHEVETIASDGAQQSLFLLPERDA</sequence>
<dbReference type="Pfam" id="PF05985">
    <property type="entry name" value="EutC"/>
    <property type="match status" value="1"/>
</dbReference>
<dbReference type="Proteomes" id="UP000242317">
    <property type="component" value="Unassembled WGS sequence"/>
</dbReference>
<gene>
    <name evidence="5" type="primary">eutC</name>
    <name evidence="6" type="ORF">SAMN05421749_105131</name>
</gene>
<evidence type="ECO:0000256" key="5">
    <source>
        <dbReference type="HAMAP-Rule" id="MF_00601"/>
    </source>
</evidence>
<dbReference type="PIRSF" id="PIRSF018982">
    <property type="entry name" value="EutC"/>
    <property type="match status" value="1"/>
</dbReference>
<protein>
    <recommendedName>
        <fullName evidence="5">Ethanolamine ammonia-lyase small subunit</fullName>
        <shortName evidence="5">EAL small subunit</shortName>
        <ecNumber evidence="5">4.3.1.7</ecNumber>
    </recommendedName>
</protein>
<dbReference type="NCBIfam" id="NF003971">
    <property type="entry name" value="PRK05465.1"/>
    <property type="match status" value="1"/>
</dbReference>
<keyword evidence="2 5" id="KW-0456">Lyase</keyword>
<comment type="cofactor">
    <cofactor evidence="5">
        <name>adenosylcob(III)alamin</name>
        <dbReference type="ChEBI" id="CHEBI:18408"/>
    </cofactor>
    <text evidence="5">Binds between the large and small subunits.</text>
</comment>
<comment type="pathway">
    <text evidence="5">Amine and polyamine degradation; ethanolamine degradation.</text>
</comment>
<keyword evidence="3 5" id="KW-0170">Cobalt</keyword>
<name>A0A1G6LP08_9GAMM</name>
<dbReference type="EC" id="4.3.1.7" evidence="5"/>
<dbReference type="GO" id="GO:0006520">
    <property type="term" value="P:amino acid metabolic process"/>
    <property type="evidence" value="ECO:0007669"/>
    <property type="project" value="InterPro"/>
</dbReference>
<comment type="catalytic activity">
    <reaction evidence="5">
        <text>ethanolamine = acetaldehyde + NH4(+)</text>
        <dbReference type="Rhea" id="RHEA:15313"/>
        <dbReference type="ChEBI" id="CHEBI:15343"/>
        <dbReference type="ChEBI" id="CHEBI:28938"/>
        <dbReference type="ChEBI" id="CHEBI:57603"/>
        <dbReference type="EC" id="4.3.1.7"/>
    </reaction>
</comment>
<dbReference type="InterPro" id="IPR009246">
    <property type="entry name" value="EutC"/>
</dbReference>
<keyword evidence="7" id="KW-1185">Reference proteome</keyword>
<dbReference type="InterPro" id="IPR042255">
    <property type="entry name" value="EutC_N"/>
</dbReference>
<organism evidence="6 7">
    <name type="scientific">Acinetobacter marinus</name>
    <dbReference type="NCBI Taxonomy" id="281375"/>
    <lineage>
        <taxon>Bacteria</taxon>
        <taxon>Pseudomonadati</taxon>
        <taxon>Pseudomonadota</taxon>
        <taxon>Gammaproteobacteria</taxon>
        <taxon>Moraxellales</taxon>
        <taxon>Moraxellaceae</taxon>
        <taxon>Acinetobacter</taxon>
    </lineage>
</organism>
<evidence type="ECO:0000256" key="2">
    <source>
        <dbReference type="ARBA" id="ARBA00023239"/>
    </source>
</evidence>
<evidence type="ECO:0000313" key="6">
    <source>
        <dbReference type="EMBL" id="SDC44931.1"/>
    </source>
</evidence>
<comment type="subunit">
    <text evidence="5">The basic unit is a heterodimer which dimerizes to form tetramers. The heterotetramers trimerize; 6 large subunits form a core ring with 6 small subunits projecting outwards.</text>
</comment>
<evidence type="ECO:0000256" key="4">
    <source>
        <dbReference type="ARBA" id="ARBA00024446"/>
    </source>
</evidence>
<reference evidence="7" key="1">
    <citation type="submission" date="2016-09" db="EMBL/GenBank/DDBJ databases">
        <authorList>
            <person name="Varghese N."/>
            <person name="Submissions S."/>
        </authorList>
    </citation>
    <scope>NUCLEOTIDE SEQUENCE [LARGE SCALE GENOMIC DNA]</scope>
    <source>
        <strain evidence="7">ANC 3699</strain>
    </source>
</reference>
<evidence type="ECO:0000313" key="7">
    <source>
        <dbReference type="Proteomes" id="UP000242317"/>
    </source>
</evidence>
<dbReference type="EMBL" id="FMYK01000005">
    <property type="protein sequence ID" value="SDC44931.1"/>
    <property type="molecule type" value="Genomic_DNA"/>
</dbReference>
<feature type="binding site" evidence="5">
    <location>
        <position position="190"/>
    </location>
    <ligand>
        <name>adenosylcob(III)alamin</name>
        <dbReference type="ChEBI" id="CHEBI:18408"/>
    </ligand>
</feature>
<dbReference type="InterPro" id="IPR042251">
    <property type="entry name" value="EutC_C"/>
</dbReference>
<dbReference type="UniPathway" id="UPA00560"/>
<feature type="binding site" evidence="5">
    <location>
        <position position="169"/>
    </location>
    <ligand>
        <name>adenosylcob(III)alamin</name>
        <dbReference type="ChEBI" id="CHEBI:18408"/>
    </ligand>
</feature>
<dbReference type="GO" id="GO:0046336">
    <property type="term" value="P:ethanolamine catabolic process"/>
    <property type="evidence" value="ECO:0007669"/>
    <property type="project" value="UniProtKB-UniRule"/>
</dbReference>
<accession>A0A1G6LP08</accession>
<feature type="binding site" evidence="5">
    <location>
        <position position="219"/>
    </location>
    <ligand>
        <name>adenosylcob(III)alamin</name>
        <dbReference type="ChEBI" id="CHEBI:18408"/>
    </ligand>
</feature>
<dbReference type="GO" id="GO:0008851">
    <property type="term" value="F:ethanolamine ammonia-lyase activity"/>
    <property type="evidence" value="ECO:0007669"/>
    <property type="project" value="UniProtKB-UniRule"/>
</dbReference>
<dbReference type="HAMAP" id="MF_00601">
    <property type="entry name" value="EutC"/>
    <property type="match status" value="1"/>
</dbReference>
<dbReference type="GO" id="GO:0031419">
    <property type="term" value="F:cobalamin binding"/>
    <property type="evidence" value="ECO:0007669"/>
    <property type="project" value="UniProtKB-UniRule"/>
</dbReference>
<evidence type="ECO:0000256" key="1">
    <source>
        <dbReference type="ARBA" id="ARBA00022628"/>
    </source>
</evidence>
<comment type="subcellular location">
    <subcellularLocation>
        <location evidence="5">Bacterial microcompartment</location>
    </subcellularLocation>
</comment>
<dbReference type="PANTHER" id="PTHR39330:SF1">
    <property type="entry name" value="ETHANOLAMINE AMMONIA-LYASE SMALL SUBUNIT"/>
    <property type="match status" value="1"/>
</dbReference>
<comment type="function">
    <text evidence="5">Catalyzes the deamination of various vicinal amino-alcohols to oxo compounds. Allows this organism to utilize ethanolamine as the sole source of nitrogen and carbon in the presence of external vitamin B12.</text>
</comment>
<dbReference type="GO" id="GO:0031471">
    <property type="term" value="C:ethanolamine degradation polyhedral organelle"/>
    <property type="evidence" value="ECO:0007669"/>
    <property type="project" value="UniProtKB-UniRule"/>
</dbReference>
<proteinExistence type="inferred from homology"/>
<keyword evidence="1 5" id="KW-0846">Cobalamin</keyword>
<evidence type="ECO:0000256" key="3">
    <source>
        <dbReference type="ARBA" id="ARBA00023285"/>
    </source>
</evidence>
<keyword evidence="4 5" id="KW-1283">Bacterial microcompartment</keyword>
<dbReference type="Gene3D" id="3.40.50.11240">
    <property type="entry name" value="Ethanolamine ammonia-lyase light chain (EutC)"/>
    <property type="match status" value="1"/>
</dbReference>